<dbReference type="RefSeq" id="WP_144069733.1">
    <property type="nucleotide sequence ID" value="NZ_CP041636.1"/>
</dbReference>
<evidence type="ECO:0000256" key="1">
    <source>
        <dbReference type="SAM" id="Coils"/>
    </source>
</evidence>
<evidence type="ECO:0000313" key="2">
    <source>
        <dbReference type="EMBL" id="QDO98752.1"/>
    </source>
</evidence>
<sequence length="108" mass="12051">MSDAITQMREQIRKYQDDKARLEGDLATLAKKRPELDKQIMAAQAKLRDAKGPAVQQLQNEMRNAKEAAQGAAGGMQSLRGKIAELTGKIAELDKNIKIVEDFMRPKK</sequence>
<proteinExistence type="predicted"/>
<organism evidence="2 3">
    <name type="scientific">Ferrovibrio terrae</name>
    <dbReference type="NCBI Taxonomy" id="2594003"/>
    <lineage>
        <taxon>Bacteria</taxon>
        <taxon>Pseudomonadati</taxon>
        <taxon>Pseudomonadota</taxon>
        <taxon>Alphaproteobacteria</taxon>
        <taxon>Rhodospirillales</taxon>
        <taxon>Rhodospirillaceae</taxon>
        <taxon>Ferrovibrio</taxon>
    </lineage>
</organism>
<evidence type="ECO:0000313" key="3">
    <source>
        <dbReference type="Proteomes" id="UP000317496"/>
    </source>
</evidence>
<accession>A0A516H4Q2</accession>
<dbReference type="Gene3D" id="1.10.287.1490">
    <property type="match status" value="1"/>
</dbReference>
<keyword evidence="3" id="KW-1185">Reference proteome</keyword>
<name>A0A516H4Q2_9PROT</name>
<gene>
    <name evidence="2" type="ORF">FNB15_16375</name>
</gene>
<reference evidence="2 3" key="1">
    <citation type="submission" date="2019-07" db="EMBL/GenBank/DDBJ databases">
        <title>Genome sequencing for Ferrovibrio sp. K5.</title>
        <authorList>
            <person name="Park S.-J."/>
        </authorList>
    </citation>
    <scope>NUCLEOTIDE SEQUENCE [LARGE SCALE GENOMIC DNA]</scope>
    <source>
        <strain evidence="2 3">K5</strain>
    </source>
</reference>
<keyword evidence="1" id="KW-0175">Coiled coil</keyword>
<dbReference type="AlphaFoldDB" id="A0A516H4Q2"/>
<protein>
    <submittedName>
        <fullName evidence="2">Uncharacterized protein</fullName>
    </submittedName>
</protein>
<dbReference type="EMBL" id="CP041636">
    <property type="protein sequence ID" value="QDO98752.1"/>
    <property type="molecule type" value="Genomic_DNA"/>
</dbReference>
<dbReference type="KEGG" id="fer:FNB15_16375"/>
<dbReference type="Proteomes" id="UP000317496">
    <property type="component" value="Chromosome"/>
</dbReference>
<feature type="coiled-coil region" evidence="1">
    <location>
        <begin position="5"/>
        <end position="96"/>
    </location>
</feature>